<dbReference type="InterPro" id="IPR016032">
    <property type="entry name" value="Sig_transdc_resp-reg_C-effctor"/>
</dbReference>
<evidence type="ECO:0000256" key="1">
    <source>
        <dbReference type="ARBA" id="ARBA00023125"/>
    </source>
</evidence>
<protein>
    <submittedName>
        <fullName evidence="5">Winged helix-turn-helix domain-containing protein</fullName>
    </submittedName>
</protein>
<dbReference type="RefSeq" id="WP_229156950.1">
    <property type="nucleotide sequence ID" value="NZ_JAJEWP010000001.1"/>
</dbReference>
<sequence length="741" mass="82852">MGKHMSGDDYLLNGNVEVHLDQLTVMVAGQEEKLEAKTIEVLAYFIEHPNTVLSANQIIDAVWRGAIVSDNVVHKRIAILRKAFGDDSRQPSFIQTVPKKGYRFIADIQPLKTDNVAEKAGPATTQHVTPPPVADSVSKKPTQGLYAGLLAVLGLVLILVWLNTRDQVPQKHFLIALETDNQVQDVSIIETQMMLKSAIAQLPRVTTTSTNDPSIASLDNTPELAALGITHILNTDFTYNDAEITIDVTFRDIEGAAATLQLSVPQKQRSQAEMVHQIAQRIADYLNIDTPAESAPIDNNDNNLAILRARLTLKHNRVEAFPQTIATLESQLKLHPDDLATMDVLSELYLAYSVSKLTVSNTYDEKAQHLSDRMIDAYPTAYQGYRQRAKLYIHRGDHQAAMQALSQAIERTEGDYQVLYPDMTNTSYRLGNLVQALEYARRAYVYDPLSYSALSKYITLLSDNGKFSQAEAILNDQLALSPTSSLLKFLKSQLYFEFGQPHQALSLLASVPDNQPRDTIRIDIRRALVECKWSAGEQGLLRLKSMPLPVQNDIFHIAATNYCLSTVDPFAPLLTHTEKGFIKAAESTIKGSQAYNIVTAWRALALFFDGDYAQASDILLSLGLDDQNIRMRPTHDVRFAAYALLALKKHQHPTSHDYAARTLAKVEHLIREHASGPDFHLAATEYFIVSGDWNKAENQFRQAILNGLNWMTWETNSPVLSQPDVKARLQRFLEDIDVIRL</sequence>
<keyword evidence="3" id="KW-0812">Transmembrane</keyword>
<dbReference type="SUPFAM" id="SSF48452">
    <property type="entry name" value="TPR-like"/>
    <property type="match status" value="1"/>
</dbReference>
<dbReference type="Gene3D" id="1.10.10.10">
    <property type="entry name" value="Winged helix-like DNA-binding domain superfamily/Winged helix DNA-binding domain"/>
    <property type="match status" value="1"/>
</dbReference>
<comment type="caution">
    <text evidence="5">The sequence shown here is derived from an EMBL/GenBank/DDBJ whole genome shotgun (WGS) entry which is preliminary data.</text>
</comment>
<dbReference type="Pfam" id="PF14559">
    <property type="entry name" value="TPR_19"/>
    <property type="match status" value="1"/>
</dbReference>
<reference evidence="5 6" key="1">
    <citation type="submission" date="2021-10" db="EMBL/GenBank/DDBJ databases">
        <title>Draft genome of Aestuariibacter halophilus JC2043.</title>
        <authorList>
            <person name="Emsley S.A."/>
            <person name="Pfannmuller K.M."/>
            <person name="Ushijima B."/>
            <person name="Saw J.H."/>
            <person name="Videau P."/>
        </authorList>
    </citation>
    <scope>NUCLEOTIDE SEQUENCE [LARGE SCALE GENOMIC DNA]</scope>
    <source>
        <strain evidence="5 6">JC2043</strain>
    </source>
</reference>
<dbReference type="PANTHER" id="PTHR47691">
    <property type="entry name" value="REGULATOR-RELATED"/>
    <property type="match status" value="1"/>
</dbReference>
<name>A0ABS8G363_9ALTE</name>
<organism evidence="5 6">
    <name type="scientific">Fluctibacter halophilus</name>
    <dbReference type="NCBI Taxonomy" id="226011"/>
    <lineage>
        <taxon>Bacteria</taxon>
        <taxon>Pseudomonadati</taxon>
        <taxon>Pseudomonadota</taxon>
        <taxon>Gammaproteobacteria</taxon>
        <taxon>Alteromonadales</taxon>
        <taxon>Alteromonadaceae</taxon>
        <taxon>Fluctibacter</taxon>
    </lineage>
</organism>
<proteinExistence type="predicted"/>
<dbReference type="PROSITE" id="PS51755">
    <property type="entry name" value="OMPR_PHOB"/>
    <property type="match status" value="1"/>
</dbReference>
<feature type="domain" description="OmpR/PhoB-type" evidence="4">
    <location>
        <begin position="8"/>
        <end position="106"/>
    </location>
</feature>
<dbReference type="Pfam" id="PF00486">
    <property type="entry name" value="Trans_reg_C"/>
    <property type="match status" value="1"/>
</dbReference>
<keyword evidence="3" id="KW-1133">Transmembrane helix</keyword>
<dbReference type="EMBL" id="JAJEWP010000001">
    <property type="protein sequence ID" value="MCC2615037.1"/>
    <property type="molecule type" value="Genomic_DNA"/>
</dbReference>
<keyword evidence="6" id="KW-1185">Reference proteome</keyword>
<dbReference type="InterPro" id="IPR036388">
    <property type="entry name" value="WH-like_DNA-bd_sf"/>
</dbReference>
<accession>A0ABS8G363</accession>
<dbReference type="SMART" id="SM00862">
    <property type="entry name" value="Trans_reg_C"/>
    <property type="match status" value="1"/>
</dbReference>
<dbReference type="SUPFAM" id="SSF46894">
    <property type="entry name" value="C-terminal effector domain of the bipartite response regulators"/>
    <property type="match status" value="1"/>
</dbReference>
<evidence type="ECO:0000256" key="2">
    <source>
        <dbReference type="PROSITE-ProRule" id="PRU01091"/>
    </source>
</evidence>
<evidence type="ECO:0000256" key="3">
    <source>
        <dbReference type="SAM" id="Phobius"/>
    </source>
</evidence>
<dbReference type="CDD" id="cd00383">
    <property type="entry name" value="trans_reg_C"/>
    <property type="match status" value="1"/>
</dbReference>
<dbReference type="Gene3D" id="1.25.40.10">
    <property type="entry name" value="Tetratricopeptide repeat domain"/>
    <property type="match status" value="2"/>
</dbReference>
<dbReference type="Proteomes" id="UP001520878">
    <property type="component" value="Unassembled WGS sequence"/>
</dbReference>
<feature type="transmembrane region" description="Helical" evidence="3">
    <location>
        <begin position="144"/>
        <end position="162"/>
    </location>
</feature>
<gene>
    <name evidence="5" type="ORF">LJ739_02120</name>
</gene>
<keyword evidence="1 2" id="KW-0238">DNA-binding</keyword>
<dbReference type="InterPro" id="IPR001867">
    <property type="entry name" value="OmpR/PhoB-type_DNA-bd"/>
</dbReference>
<evidence type="ECO:0000313" key="6">
    <source>
        <dbReference type="Proteomes" id="UP001520878"/>
    </source>
</evidence>
<dbReference type="PANTHER" id="PTHR47691:SF3">
    <property type="entry name" value="HTH-TYPE TRANSCRIPTIONAL REGULATOR RV0890C-RELATED"/>
    <property type="match status" value="1"/>
</dbReference>
<dbReference type="InterPro" id="IPR011990">
    <property type="entry name" value="TPR-like_helical_dom_sf"/>
</dbReference>
<evidence type="ECO:0000313" key="5">
    <source>
        <dbReference type="EMBL" id="MCC2615037.1"/>
    </source>
</evidence>
<evidence type="ECO:0000259" key="4">
    <source>
        <dbReference type="PROSITE" id="PS51755"/>
    </source>
</evidence>
<keyword evidence="3" id="KW-0472">Membrane</keyword>
<feature type="DNA-binding region" description="OmpR/PhoB-type" evidence="2">
    <location>
        <begin position="8"/>
        <end position="106"/>
    </location>
</feature>